<dbReference type="RefSeq" id="WP_009944376.1">
    <property type="nucleotide sequence ID" value="NZ_BAAAGS010000001.1"/>
</dbReference>
<name>A0ABN1BUH1_SACER</name>
<gene>
    <name evidence="1" type="ORF">GCM10009533_00750</name>
</gene>
<dbReference type="Pfam" id="PF20062">
    <property type="entry name" value="DUF6461"/>
    <property type="match status" value="1"/>
</dbReference>
<protein>
    <submittedName>
        <fullName evidence="1">Uncharacterized protein</fullName>
    </submittedName>
</protein>
<dbReference type="InterPro" id="IPR045592">
    <property type="entry name" value="DUF6461"/>
</dbReference>
<sequence>MRSNAGSHEVERFGWIHHSTIQEAACLTFVRGTDIDPVAEAFGAVSDYARELDFDEFCEEAFAHHEQYSMIGIQVFGEWSLVVEDNGWQGTRDEVLRRVSAGTEAVSAFWNVDRLTRFSYAVDGELWTAFEAPLPEYRVGSRPDALEGVRAGMSWSEAERESGTVPLMLALAARITGQTLTPSRFEGDFVTFPVAAWPDDLRDVPDALDRLDGRFPRELIEALRVADDVARRRAAVAVARRAVQSAECLDHPVISAVLASAADGGTMDRAAISEAVREWTWLLHLHRATSKVRNQVRAAEVLRQATHDDPLVAVFTTLSAASHVRGLENGELASVVARALVDRLD</sequence>
<comment type="caution">
    <text evidence="1">The sequence shown here is derived from an EMBL/GenBank/DDBJ whole genome shotgun (WGS) entry which is preliminary data.</text>
</comment>
<proteinExistence type="predicted"/>
<keyword evidence="2" id="KW-1185">Reference proteome</keyword>
<organism evidence="1 2">
    <name type="scientific">Saccharopolyspora erythraea</name>
    <name type="common">Streptomyces erythraeus</name>
    <dbReference type="NCBI Taxonomy" id="1836"/>
    <lineage>
        <taxon>Bacteria</taxon>
        <taxon>Bacillati</taxon>
        <taxon>Actinomycetota</taxon>
        <taxon>Actinomycetes</taxon>
        <taxon>Pseudonocardiales</taxon>
        <taxon>Pseudonocardiaceae</taxon>
        <taxon>Saccharopolyspora</taxon>
    </lineage>
</organism>
<evidence type="ECO:0000313" key="1">
    <source>
        <dbReference type="EMBL" id="GAA0505908.1"/>
    </source>
</evidence>
<evidence type="ECO:0000313" key="2">
    <source>
        <dbReference type="Proteomes" id="UP001500729"/>
    </source>
</evidence>
<reference evidence="1 2" key="1">
    <citation type="journal article" date="2019" name="Int. J. Syst. Evol. Microbiol.">
        <title>The Global Catalogue of Microorganisms (GCM) 10K type strain sequencing project: providing services to taxonomists for standard genome sequencing and annotation.</title>
        <authorList>
            <consortium name="The Broad Institute Genomics Platform"/>
            <consortium name="The Broad Institute Genome Sequencing Center for Infectious Disease"/>
            <person name="Wu L."/>
            <person name="Ma J."/>
        </authorList>
    </citation>
    <scope>NUCLEOTIDE SEQUENCE [LARGE SCALE GENOMIC DNA]</scope>
    <source>
        <strain evidence="1 2">JCM 10303</strain>
    </source>
</reference>
<dbReference type="EMBL" id="BAAAGS010000001">
    <property type="protein sequence ID" value="GAA0505908.1"/>
    <property type="molecule type" value="Genomic_DNA"/>
</dbReference>
<accession>A0ABN1BUH1</accession>
<dbReference type="Proteomes" id="UP001500729">
    <property type="component" value="Unassembled WGS sequence"/>
</dbReference>